<dbReference type="Proteomes" id="UP000251993">
    <property type="component" value="Chromosome"/>
</dbReference>
<keyword evidence="2" id="KW-1185">Reference proteome</keyword>
<organism evidence="1 2">
    <name type="scientific">Runella rosea</name>
    <dbReference type="NCBI Taxonomy" id="2259595"/>
    <lineage>
        <taxon>Bacteria</taxon>
        <taxon>Pseudomonadati</taxon>
        <taxon>Bacteroidota</taxon>
        <taxon>Cytophagia</taxon>
        <taxon>Cytophagales</taxon>
        <taxon>Spirosomataceae</taxon>
        <taxon>Runella</taxon>
    </lineage>
</organism>
<reference evidence="1 2" key="1">
    <citation type="submission" date="2018-07" db="EMBL/GenBank/DDBJ databases">
        <title>Genome sequencing of Runella.</title>
        <authorList>
            <person name="Baek M.-G."/>
            <person name="Yi H."/>
        </authorList>
    </citation>
    <scope>NUCLEOTIDE SEQUENCE [LARGE SCALE GENOMIC DNA]</scope>
    <source>
        <strain evidence="1 2">HYN0085</strain>
    </source>
</reference>
<dbReference type="AlphaFoldDB" id="A0A344TFC7"/>
<proteinExistence type="predicted"/>
<sequence>MFIAYAVSGQSSESINNFLLMKGNNGLTPFSPTGDTRTYLKLRNDATIPSSLVSVELSAGSGGASASTFLSHQAREYNFPQANGAFAGFGQLYARDNGLILRSGSSQNPNGIIKFMTGNDPAGNFSLERMRIDEVGNVGIGGQTPKSKLQISNGDVYIDNPNRGIILKSPSGFCWRVTIDDAGNFVRTQISCP</sequence>
<name>A0A344TFC7_9BACT</name>
<protein>
    <submittedName>
        <fullName evidence="1">Uncharacterized protein</fullName>
    </submittedName>
</protein>
<dbReference type="EMBL" id="CP030850">
    <property type="protein sequence ID" value="AXE17348.1"/>
    <property type="molecule type" value="Genomic_DNA"/>
</dbReference>
<gene>
    <name evidence="1" type="ORF">DR864_06185</name>
</gene>
<accession>A0A344TFC7</accession>
<dbReference type="OrthoDB" id="644207at2"/>
<dbReference type="KEGG" id="run:DR864_06185"/>
<evidence type="ECO:0000313" key="2">
    <source>
        <dbReference type="Proteomes" id="UP000251993"/>
    </source>
</evidence>
<evidence type="ECO:0000313" key="1">
    <source>
        <dbReference type="EMBL" id="AXE17348.1"/>
    </source>
</evidence>